<reference evidence="3 4" key="1">
    <citation type="submission" date="2020-08" db="EMBL/GenBank/DDBJ databases">
        <title>Genome sequence of Diaphorobacter ruginosibacter DSM 27467T.</title>
        <authorList>
            <person name="Hyun D.-W."/>
            <person name="Bae J.-W."/>
        </authorList>
    </citation>
    <scope>NUCLEOTIDE SEQUENCE [LARGE SCALE GENOMIC DNA]</scope>
    <source>
        <strain evidence="3 4">DSM 27467</strain>
    </source>
</reference>
<dbReference type="PROSITE" id="PS51318">
    <property type="entry name" value="TAT"/>
    <property type="match status" value="1"/>
</dbReference>
<accession>A0A7G9RS85</accession>
<dbReference type="PANTHER" id="PTHR42928">
    <property type="entry name" value="TRICARBOXYLATE-BINDING PROTEIN"/>
    <property type="match status" value="1"/>
</dbReference>
<evidence type="ECO:0000313" key="3">
    <source>
        <dbReference type="EMBL" id="QNN58460.1"/>
    </source>
</evidence>
<name>A0A7G9RS85_9BURK</name>
<dbReference type="CDD" id="cd13579">
    <property type="entry name" value="PBP2_Bug_NagM"/>
    <property type="match status" value="1"/>
</dbReference>
<evidence type="ECO:0000256" key="1">
    <source>
        <dbReference type="ARBA" id="ARBA00006987"/>
    </source>
</evidence>
<feature type="signal peptide" evidence="2">
    <location>
        <begin position="1"/>
        <end position="32"/>
    </location>
</feature>
<dbReference type="Pfam" id="PF03401">
    <property type="entry name" value="TctC"/>
    <property type="match status" value="1"/>
</dbReference>
<keyword evidence="4" id="KW-1185">Reference proteome</keyword>
<comment type="similarity">
    <text evidence="1">Belongs to the UPF0065 (bug) family.</text>
</comment>
<gene>
    <name evidence="3" type="ORF">H9K76_06365</name>
</gene>
<organism evidence="3 4">
    <name type="scientific">Diaphorobacter ruginosibacter</name>
    <dbReference type="NCBI Taxonomy" id="1715720"/>
    <lineage>
        <taxon>Bacteria</taxon>
        <taxon>Pseudomonadati</taxon>
        <taxon>Pseudomonadota</taxon>
        <taxon>Betaproteobacteria</taxon>
        <taxon>Burkholderiales</taxon>
        <taxon>Comamonadaceae</taxon>
        <taxon>Diaphorobacter</taxon>
    </lineage>
</organism>
<dbReference type="SUPFAM" id="SSF53850">
    <property type="entry name" value="Periplasmic binding protein-like II"/>
    <property type="match status" value="1"/>
</dbReference>
<dbReference type="RefSeq" id="WP_187598864.1">
    <property type="nucleotide sequence ID" value="NZ_CP060714.1"/>
</dbReference>
<feature type="chain" id="PRO_5029000173" evidence="2">
    <location>
        <begin position="33"/>
        <end position="330"/>
    </location>
</feature>
<dbReference type="PANTHER" id="PTHR42928:SF5">
    <property type="entry name" value="BLR1237 PROTEIN"/>
    <property type="match status" value="1"/>
</dbReference>
<dbReference type="InterPro" id="IPR042100">
    <property type="entry name" value="Bug_dom1"/>
</dbReference>
<dbReference type="InterPro" id="IPR005064">
    <property type="entry name" value="BUG"/>
</dbReference>
<evidence type="ECO:0000256" key="2">
    <source>
        <dbReference type="SAM" id="SignalP"/>
    </source>
</evidence>
<evidence type="ECO:0000313" key="4">
    <source>
        <dbReference type="Proteomes" id="UP000515811"/>
    </source>
</evidence>
<protein>
    <submittedName>
        <fullName evidence="3">ABC transporter substrate-binding protein</fullName>
    </submittedName>
</protein>
<proteinExistence type="inferred from homology"/>
<dbReference type="KEGG" id="drg:H9K76_06365"/>
<sequence length="330" mass="35489">MSVQNTSLNRRRFVALGAAACASAQLAPQAFAANVPARFIVPFPAGGAADVMGRVIVDALRDEIGQTVIVENRPGASTRVAAETLKNAAPDGNTVLMTLMDTMVIAPLVYNNLRYNPEKDFAPITSVAELTYGIAVNASSPYKTLADYLKAAKADSQVAALGVSGLGSVLHFLAYDFTRQSGADMSIIPFQGGPIMVTNLIGNQIGSAIDGIGVFLEHHRNRKLRILAVSSKQRVSQLPDVPTFTELGYPTLVVDSGYSLYAPAQTPANHIQRWNAAMRKVLARPEVKQKIQLIGYEPLNGSTPEEVTRLRERLSAHWTPVVKATGYKSD</sequence>
<dbReference type="Gene3D" id="3.40.190.150">
    <property type="entry name" value="Bordetella uptake gene, domain 1"/>
    <property type="match status" value="1"/>
</dbReference>
<dbReference type="Proteomes" id="UP000515811">
    <property type="component" value="Chromosome"/>
</dbReference>
<dbReference type="InterPro" id="IPR006311">
    <property type="entry name" value="TAT_signal"/>
</dbReference>
<dbReference type="PIRSF" id="PIRSF017082">
    <property type="entry name" value="YflP"/>
    <property type="match status" value="1"/>
</dbReference>
<keyword evidence="2" id="KW-0732">Signal</keyword>
<dbReference type="Gene3D" id="3.40.190.10">
    <property type="entry name" value="Periplasmic binding protein-like II"/>
    <property type="match status" value="1"/>
</dbReference>
<dbReference type="EMBL" id="CP060714">
    <property type="protein sequence ID" value="QNN58460.1"/>
    <property type="molecule type" value="Genomic_DNA"/>
</dbReference>
<dbReference type="AlphaFoldDB" id="A0A7G9RS85"/>